<dbReference type="EMBL" id="LR798190">
    <property type="protein sequence ID" value="CAB5079708.1"/>
    <property type="molecule type" value="Genomic_DNA"/>
</dbReference>
<name>A0A6J7VQQ7_9CAUD</name>
<protein>
    <submittedName>
        <fullName evidence="1">Uncharacterized protein</fullName>
    </submittedName>
</protein>
<sequence length="76" mass="8688">MGTRSHASYVIKGIISDLRRTYGAGWELLHRRQRSAEVHAAILSITLGQDESVQAAHAFRWARELCDAYREMEEKS</sequence>
<accession>A0A6J7VQQ7</accession>
<reference evidence="1" key="1">
    <citation type="submission" date="2020-05" db="EMBL/GenBank/DDBJ databases">
        <authorList>
            <person name="Chiriac C."/>
            <person name="Salcher M."/>
            <person name="Ghai R."/>
            <person name="Kavagutti S V."/>
        </authorList>
    </citation>
    <scope>NUCLEOTIDE SEQUENCE</scope>
</reference>
<gene>
    <name evidence="1" type="ORF">UFOVP141_28</name>
</gene>
<proteinExistence type="predicted"/>
<organism evidence="1">
    <name type="scientific">uncultured Caudovirales phage</name>
    <dbReference type="NCBI Taxonomy" id="2100421"/>
    <lineage>
        <taxon>Viruses</taxon>
        <taxon>Duplodnaviria</taxon>
        <taxon>Heunggongvirae</taxon>
        <taxon>Uroviricota</taxon>
        <taxon>Caudoviricetes</taxon>
        <taxon>Peduoviridae</taxon>
        <taxon>Maltschvirus</taxon>
        <taxon>Maltschvirus maltsch</taxon>
    </lineage>
</organism>
<evidence type="ECO:0000313" key="1">
    <source>
        <dbReference type="EMBL" id="CAB5079708.1"/>
    </source>
</evidence>